<dbReference type="AlphaFoldDB" id="A0A8J3Q396"/>
<feature type="domain" description="Peptidoglycan binding-like" evidence="1">
    <location>
        <begin position="85"/>
        <end position="144"/>
    </location>
</feature>
<dbReference type="Gene3D" id="1.10.101.10">
    <property type="entry name" value="PGBD-like superfamily/PGBD"/>
    <property type="match status" value="2"/>
</dbReference>
<keyword evidence="3" id="KW-1185">Reference proteome</keyword>
<protein>
    <recommendedName>
        <fullName evidence="1">Peptidoglycan binding-like domain-containing protein</fullName>
    </recommendedName>
</protein>
<proteinExistence type="predicted"/>
<gene>
    <name evidence="2" type="ORF">Rhe02_06400</name>
</gene>
<accession>A0A8J3Q396</accession>
<dbReference type="EMBL" id="BONY01000003">
    <property type="protein sequence ID" value="GIH02573.1"/>
    <property type="molecule type" value="Genomic_DNA"/>
</dbReference>
<dbReference type="Proteomes" id="UP000612899">
    <property type="component" value="Unassembled WGS sequence"/>
</dbReference>
<dbReference type="RefSeq" id="WP_203906521.1">
    <property type="nucleotide sequence ID" value="NZ_BONY01000003.1"/>
</dbReference>
<organism evidence="2 3">
    <name type="scientific">Rhizocola hellebori</name>
    <dbReference type="NCBI Taxonomy" id="1392758"/>
    <lineage>
        <taxon>Bacteria</taxon>
        <taxon>Bacillati</taxon>
        <taxon>Actinomycetota</taxon>
        <taxon>Actinomycetes</taxon>
        <taxon>Micromonosporales</taxon>
        <taxon>Micromonosporaceae</taxon>
        <taxon>Rhizocola</taxon>
    </lineage>
</organism>
<evidence type="ECO:0000259" key="1">
    <source>
        <dbReference type="Pfam" id="PF01471"/>
    </source>
</evidence>
<evidence type="ECO:0000313" key="3">
    <source>
        <dbReference type="Proteomes" id="UP000612899"/>
    </source>
</evidence>
<feature type="domain" description="Peptidoglycan binding-like" evidence="1">
    <location>
        <begin position="14"/>
        <end position="70"/>
    </location>
</feature>
<dbReference type="SUPFAM" id="SSF47090">
    <property type="entry name" value="PGBD-like"/>
    <property type="match status" value="2"/>
</dbReference>
<evidence type="ECO:0000313" key="2">
    <source>
        <dbReference type="EMBL" id="GIH02573.1"/>
    </source>
</evidence>
<dbReference type="InterPro" id="IPR002477">
    <property type="entry name" value="Peptidoglycan-bd-like"/>
</dbReference>
<name>A0A8J3Q396_9ACTN</name>
<sequence length="166" mass="17547">MTNYGQPVVKIGDTGDAVRQAQRGLRRTPNLSLAVDGEFGPLTEAATKEFQQSVGLTPTGVVDEPTWRVLPNGLPMPTLSEGSKGSAVTSLQEVLTRGAVGLWETTPKGIDGEFGPNTAASVRAFQSWARLSPDGVVGQKTWDAASALEFMVGLQHTIGVQHMEAS</sequence>
<comment type="caution">
    <text evidence="2">The sequence shown here is derived from an EMBL/GenBank/DDBJ whole genome shotgun (WGS) entry which is preliminary data.</text>
</comment>
<reference evidence="2" key="1">
    <citation type="submission" date="2021-01" db="EMBL/GenBank/DDBJ databases">
        <title>Whole genome shotgun sequence of Rhizocola hellebori NBRC 109834.</title>
        <authorList>
            <person name="Komaki H."/>
            <person name="Tamura T."/>
        </authorList>
    </citation>
    <scope>NUCLEOTIDE SEQUENCE</scope>
    <source>
        <strain evidence="2">NBRC 109834</strain>
    </source>
</reference>
<dbReference type="InterPro" id="IPR036365">
    <property type="entry name" value="PGBD-like_sf"/>
</dbReference>
<dbReference type="InterPro" id="IPR036366">
    <property type="entry name" value="PGBDSf"/>
</dbReference>
<dbReference type="Pfam" id="PF01471">
    <property type="entry name" value="PG_binding_1"/>
    <property type="match status" value="2"/>
</dbReference>